<proteinExistence type="predicted"/>
<evidence type="ECO:0000256" key="1">
    <source>
        <dbReference type="ARBA" id="ARBA00023125"/>
    </source>
</evidence>
<dbReference type="Pfam" id="PF00440">
    <property type="entry name" value="TetR_N"/>
    <property type="match status" value="1"/>
</dbReference>
<dbReference type="PROSITE" id="PS50977">
    <property type="entry name" value="HTH_TETR_2"/>
    <property type="match status" value="1"/>
</dbReference>
<evidence type="ECO:0000256" key="2">
    <source>
        <dbReference type="PROSITE-ProRule" id="PRU00335"/>
    </source>
</evidence>
<reference evidence="4" key="1">
    <citation type="submission" date="2021-01" db="EMBL/GenBank/DDBJ databases">
        <title>Whole genome shotgun sequence of Dactylosporangium siamense NBRC 106093.</title>
        <authorList>
            <person name="Komaki H."/>
            <person name="Tamura T."/>
        </authorList>
    </citation>
    <scope>NUCLEOTIDE SEQUENCE</scope>
    <source>
        <strain evidence="4">NBRC 106093</strain>
    </source>
</reference>
<dbReference type="InterPro" id="IPR036271">
    <property type="entry name" value="Tet_transcr_reg_TetR-rel_C_sf"/>
</dbReference>
<dbReference type="Pfam" id="PF17920">
    <property type="entry name" value="TetR_C_16"/>
    <property type="match status" value="1"/>
</dbReference>
<evidence type="ECO:0000313" key="5">
    <source>
        <dbReference type="Proteomes" id="UP000660611"/>
    </source>
</evidence>
<dbReference type="GO" id="GO:0000976">
    <property type="term" value="F:transcription cis-regulatory region binding"/>
    <property type="evidence" value="ECO:0007669"/>
    <property type="project" value="TreeGrafter"/>
</dbReference>
<dbReference type="Proteomes" id="UP000660611">
    <property type="component" value="Unassembled WGS sequence"/>
</dbReference>
<feature type="DNA-binding region" description="H-T-H motif" evidence="2">
    <location>
        <begin position="39"/>
        <end position="58"/>
    </location>
</feature>
<protein>
    <submittedName>
        <fullName evidence="4">TetR family transcriptional regulator</fullName>
    </submittedName>
</protein>
<dbReference type="SUPFAM" id="SSF46689">
    <property type="entry name" value="Homeodomain-like"/>
    <property type="match status" value="1"/>
</dbReference>
<accession>A0A919Q1W3</accession>
<name>A0A919Q1W3_9ACTN</name>
<comment type="caution">
    <text evidence="4">The sequence shown here is derived from an EMBL/GenBank/DDBJ whole genome shotgun (WGS) entry which is preliminary data.</text>
</comment>
<dbReference type="PRINTS" id="PR00455">
    <property type="entry name" value="HTHTETR"/>
</dbReference>
<dbReference type="PANTHER" id="PTHR30055">
    <property type="entry name" value="HTH-TYPE TRANSCRIPTIONAL REGULATOR RUTR"/>
    <property type="match status" value="1"/>
</dbReference>
<dbReference type="AlphaFoldDB" id="A0A919Q1W3"/>
<evidence type="ECO:0000259" key="3">
    <source>
        <dbReference type="PROSITE" id="PS50977"/>
    </source>
</evidence>
<dbReference type="InterPro" id="IPR041678">
    <property type="entry name" value="TetR_C_16"/>
</dbReference>
<dbReference type="GO" id="GO:0003700">
    <property type="term" value="F:DNA-binding transcription factor activity"/>
    <property type="evidence" value="ECO:0007669"/>
    <property type="project" value="TreeGrafter"/>
</dbReference>
<dbReference type="EMBL" id="BONQ01000178">
    <property type="protein sequence ID" value="GIG52355.1"/>
    <property type="molecule type" value="Genomic_DNA"/>
</dbReference>
<gene>
    <name evidence="4" type="ORF">Dsi01nite_103960</name>
</gene>
<dbReference type="InterPro" id="IPR009057">
    <property type="entry name" value="Homeodomain-like_sf"/>
</dbReference>
<sequence>MVVGMNDVQPPARRSDATRAGILRAARARFAADGYQRATIRAIAADAGIDPSMVMRYYGNKAQLFAAAVDVDLRIPDVARVPRDRLGETLVAHFIRRWEGDPADDALLTLLRSAATDESVAERLRGIFREQVAPVALAVTADPAEAALRAGLVATSMLGLALCRQILMLPPIVAAAPDVLVVQVGATVQRYLTGPLGGVLP</sequence>
<keyword evidence="5" id="KW-1185">Reference proteome</keyword>
<feature type="domain" description="HTH tetR-type" evidence="3">
    <location>
        <begin position="16"/>
        <end position="76"/>
    </location>
</feature>
<organism evidence="4 5">
    <name type="scientific">Dactylosporangium siamense</name>
    <dbReference type="NCBI Taxonomy" id="685454"/>
    <lineage>
        <taxon>Bacteria</taxon>
        <taxon>Bacillati</taxon>
        <taxon>Actinomycetota</taxon>
        <taxon>Actinomycetes</taxon>
        <taxon>Micromonosporales</taxon>
        <taxon>Micromonosporaceae</taxon>
        <taxon>Dactylosporangium</taxon>
    </lineage>
</organism>
<dbReference type="Gene3D" id="1.10.10.60">
    <property type="entry name" value="Homeodomain-like"/>
    <property type="match status" value="1"/>
</dbReference>
<dbReference type="PANTHER" id="PTHR30055:SF235">
    <property type="entry name" value="TRANSCRIPTIONAL REGULATORY PROTEIN"/>
    <property type="match status" value="1"/>
</dbReference>
<dbReference type="InterPro" id="IPR001647">
    <property type="entry name" value="HTH_TetR"/>
</dbReference>
<dbReference type="Gene3D" id="1.10.357.10">
    <property type="entry name" value="Tetracycline Repressor, domain 2"/>
    <property type="match status" value="1"/>
</dbReference>
<dbReference type="SUPFAM" id="SSF48498">
    <property type="entry name" value="Tetracyclin repressor-like, C-terminal domain"/>
    <property type="match status" value="1"/>
</dbReference>
<dbReference type="InterPro" id="IPR050109">
    <property type="entry name" value="HTH-type_TetR-like_transc_reg"/>
</dbReference>
<keyword evidence="1 2" id="KW-0238">DNA-binding</keyword>
<evidence type="ECO:0000313" key="4">
    <source>
        <dbReference type="EMBL" id="GIG52355.1"/>
    </source>
</evidence>